<accession>A0A8J8TTJ3</accession>
<comment type="caution">
    <text evidence="3">The sequence shown here is derived from an EMBL/GenBank/DDBJ whole genome shotgun (WGS) entry which is preliminary data.</text>
</comment>
<evidence type="ECO:0000256" key="1">
    <source>
        <dbReference type="SAM" id="MobiDB-lite"/>
    </source>
</evidence>
<dbReference type="Proteomes" id="UP000766904">
    <property type="component" value="Unassembled WGS sequence"/>
</dbReference>
<dbReference type="AlphaFoldDB" id="A0A8J8TTJ3"/>
<feature type="domain" description="DUF7974" evidence="2">
    <location>
        <begin position="35"/>
        <end position="172"/>
    </location>
</feature>
<proteinExistence type="predicted"/>
<dbReference type="InterPro" id="IPR058280">
    <property type="entry name" value="DUF7974"/>
</dbReference>
<feature type="region of interest" description="Disordered" evidence="1">
    <location>
        <begin position="1"/>
        <end position="24"/>
    </location>
</feature>
<protein>
    <recommendedName>
        <fullName evidence="2">DUF7974 domain-containing protein</fullName>
    </recommendedName>
</protein>
<evidence type="ECO:0000313" key="3">
    <source>
        <dbReference type="EMBL" id="TYL39757.1"/>
    </source>
</evidence>
<evidence type="ECO:0000259" key="2">
    <source>
        <dbReference type="Pfam" id="PF25929"/>
    </source>
</evidence>
<organism evidence="3 4">
    <name type="scientific">Natronococcus pandeyae</name>
    <dbReference type="NCBI Taxonomy" id="2055836"/>
    <lineage>
        <taxon>Archaea</taxon>
        <taxon>Methanobacteriati</taxon>
        <taxon>Methanobacteriota</taxon>
        <taxon>Stenosarchaea group</taxon>
        <taxon>Halobacteria</taxon>
        <taxon>Halobacteriales</taxon>
        <taxon>Natrialbaceae</taxon>
        <taxon>Natronococcus</taxon>
    </lineage>
</organism>
<dbReference type="Pfam" id="PF25929">
    <property type="entry name" value="DUF7974"/>
    <property type="match status" value="1"/>
</dbReference>
<name>A0A8J8TTJ3_9EURY</name>
<dbReference type="RefSeq" id="WP_148856888.1">
    <property type="nucleotide sequence ID" value="NZ_PHNJ01000002.1"/>
</dbReference>
<dbReference type="OrthoDB" id="196304at2157"/>
<evidence type="ECO:0000313" key="4">
    <source>
        <dbReference type="Proteomes" id="UP000766904"/>
    </source>
</evidence>
<sequence>MVGPRPRDDSGRDASNSVRSETDDSRYTTATFLSALIPTALARRVIRVSVETDRDVYDRDDPVEITVDFKNPLPVPIKIPTPERRRWGWAIDGELEASDERRYTRDRPSSFDFRGGERKQTTFTWNGRFERDRDGSYRESVIPDPGEYEIRVFVATHEGAFEPSDSTIITIR</sequence>
<keyword evidence="4" id="KW-1185">Reference proteome</keyword>
<dbReference type="EMBL" id="PHNJ01000002">
    <property type="protein sequence ID" value="TYL39757.1"/>
    <property type="molecule type" value="Genomic_DNA"/>
</dbReference>
<gene>
    <name evidence="3" type="ORF">CV102_05595</name>
</gene>
<reference evidence="3" key="1">
    <citation type="submission" date="2017-11" db="EMBL/GenBank/DDBJ databases">
        <authorList>
            <person name="Kajale S.C."/>
            <person name="Sharma A."/>
        </authorList>
    </citation>
    <scope>NUCLEOTIDE SEQUENCE</scope>
    <source>
        <strain evidence="3">LS1_42</strain>
    </source>
</reference>
<feature type="compositionally biased region" description="Basic and acidic residues" evidence="1">
    <location>
        <begin position="1"/>
        <end position="12"/>
    </location>
</feature>